<keyword evidence="4 11" id="KW-1003">Cell membrane</keyword>
<feature type="transmembrane region" description="Helical" evidence="11">
    <location>
        <begin position="88"/>
        <end position="109"/>
    </location>
</feature>
<dbReference type="InterPro" id="IPR044878">
    <property type="entry name" value="UbiA_sf"/>
</dbReference>
<feature type="transmembrane region" description="Helical" evidence="11">
    <location>
        <begin position="207"/>
        <end position="229"/>
    </location>
</feature>
<dbReference type="InterPro" id="IPR006370">
    <property type="entry name" value="HB_polyprenyltransferase-like"/>
</dbReference>
<evidence type="ECO:0000256" key="2">
    <source>
        <dbReference type="ARBA" id="ARBA00004141"/>
    </source>
</evidence>
<dbReference type="KEGG" id="lfa:LFA_1377"/>
<comment type="function">
    <text evidence="11">Catalyzes the prenylation of para-hydroxybenzoate (PHB) with an all-trans polyprenyl group. Mediates the second step in the final reaction sequence of ubiquinone-8 (UQ-8) biosynthesis, which is the condensation of the polyisoprenoid side chain with PHB, generating the first membrane-bound Q intermediate 3-octaprenyl-4-hydroxybenzoate.</text>
</comment>
<comment type="catalytic activity">
    <reaction evidence="11">
        <text>all-trans-octaprenyl diphosphate + 4-hydroxybenzoate = 4-hydroxy-3-(all-trans-octaprenyl)benzoate + diphosphate</text>
        <dbReference type="Rhea" id="RHEA:27782"/>
        <dbReference type="ChEBI" id="CHEBI:1617"/>
        <dbReference type="ChEBI" id="CHEBI:17879"/>
        <dbReference type="ChEBI" id="CHEBI:33019"/>
        <dbReference type="ChEBI" id="CHEBI:57711"/>
        <dbReference type="EC" id="2.5.1.39"/>
    </reaction>
</comment>
<evidence type="ECO:0000256" key="5">
    <source>
        <dbReference type="ARBA" id="ARBA00022519"/>
    </source>
</evidence>
<feature type="transmembrane region" description="Helical" evidence="11">
    <location>
        <begin position="235"/>
        <end position="250"/>
    </location>
</feature>
<dbReference type="UniPathway" id="UPA00232"/>
<feature type="transmembrane region" description="Helical" evidence="11">
    <location>
        <begin position="115"/>
        <end position="132"/>
    </location>
</feature>
<evidence type="ECO:0000256" key="6">
    <source>
        <dbReference type="ARBA" id="ARBA00022679"/>
    </source>
</evidence>
<comment type="similarity">
    <text evidence="3 11">Belongs to the UbiA prenyltransferase family.</text>
</comment>
<keyword evidence="8 11" id="KW-0812">Transmembrane</keyword>
<dbReference type="FunFam" id="1.10.357.140:FF:000008">
    <property type="entry name" value="4-hydroxybenzoate octaprenyltransferase"/>
    <property type="match status" value="1"/>
</dbReference>
<evidence type="ECO:0000256" key="9">
    <source>
        <dbReference type="ARBA" id="ARBA00022989"/>
    </source>
</evidence>
<evidence type="ECO:0000256" key="11">
    <source>
        <dbReference type="HAMAP-Rule" id="MF_01635"/>
    </source>
</evidence>
<accession>A0A098G488</accession>
<keyword evidence="9 11" id="KW-1133">Transmembrane helix</keyword>
<dbReference type="InterPro" id="IPR030470">
    <property type="entry name" value="UbiA_prenylTrfase_CS"/>
</dbReference>
<comment type="pathway">
    <text evidence="11">Cofactor biosynthesis; ubiquinone biosynthesis.</text>
</comment>
<dbReference type="EC" id="2.5.1.39" evidence="11"/>
<dbReference type="EMBL" id="LN614827">
    <property type="protein sequence ID" value="CEG56799.1"/>
    <property type="molecule type" value="Genomic_DNA"/>
</dbReference>
<sequence>MSIMLKWGAYWRLLRLHKPAGTLLLWYPTAWALWVANNGAPSLKLFLLFALGTILMRAAGCVVNDIADRHIDKHVTRTKLRPITSGEVGLVEAFILLFLLWSGALVIALNLPVNCFYLAVVALLTTLLYPFCKRFLEAPQMILGLSFSMGIPMAYVASETALNGNFIVLFVINFLWILAYDTMYAITDKEDDLKIGVKSTAIYFANYDLLIIGMLLFVLHSLWFCWALINKVQLGFYVFWAAAILILIYQQKLISKRVPEDCFKAFTVSIYYGLLMWFAVGAALM</sequence>
<dbReference type="FunFam" id="1.20.120.1780:FF:000001">
    <property type="entry name" value="4-hydroxybenzoate octaprenyltransferase"/>
    <property type="match status" value="1"/>
</dbReference>
<keyword evidence="7 11" id="KW-0831">Ubiquinone biosynthesis</keyword>
<dbReference type="Pfam" id="PF01040">
    <property type="entry name" value="UbiA"/>
    <property type="match status" value="1"/>
</dbReference>
<dbReference type="PANTHER" id="PTHR11048">
    <property type="entry name" value="PRENYLTRANSFERASES"/>
    <property type="match status" value="1"/>
</dbReference>
<dbReference type="InterPro" id="IPR039653">
    <property type="entry name" value="Prenyltransferase"/>
</dbReference>
<feature type="transmembrane region" description="Helical" evidence="11">
    <location>
        <begin position="262"/>
        <end position="284"/>
    </location>
</feature>
<dbReference type="AlphaFoldDB" id="A0A098G488"/>
<gene>
    <name evidence="11 12" type="primary">ubiA</name>
    <name evidence="12" type="ORF">LFA_1377</name>
</gene>
<keyword evidence="10 11" id="KW-0472">Membrane</keyword>
<keyword evidence="11" id="KW-0460">Magnesium</keyword>
<name>A0A098G488_9GAMM</name>
<dbReference type="Gene3D" id="1.10.357.140">
    <property type="entry name" value="UbiA prenyltransferase"/>
    <property type="match status" value="1"/>
</dbReference>
<dbReference type="PANTHER" id="PTHR11048:SF28">
    <property type="entry name" value="4-HYDROXYBENZOATE POLYPRENYLTRANSFERASE, MITOCHONDRIAL"/>
    <property type="match status" value="1"/>
</dbReference>
<comment type="subcellular location">
    <subcellularLocation>
        <location evidence="11">Cell inner membrane</location>
        <topology evidence="11">Multi-pass membrane protein</topology>
    </subcellularLocation>
    <subcellularLocation>
        <location evidence="2">Membrane</location>
        <topology evidence="2">Multi-pass membrane protein</topology>
    </subcellularLocation>
</comment>
<evidence type="ECO:0000313" key="13">
    <source>
        <dbReference type="Proteomes" id="UP000032430"/>
    </source>
</evidence>
<dbReference type="STRING" id="1212491.LFA_1377"/>
<dbReference type="InterPro" id="IPR000537">
    <property type="entry name" value="UbiA_prenyltransferase"/>
</dbReference>
<feature type="transmembrane region" description="Helical" evidence="11">
    <location>
        <begin position="42"/>
        <end position="67"/>
    </location>
</feature>
<protein>
    <recommendedName>
        <fullName evidence="11">4-hydroxybenzoate octaprenyltransferase</fullName>
        <ecNumber evidence="11">2.5.1.39</ecNumber>
    </recommendedName>
    <alternativeName>
        <fullName evidence="11">4-HB polyprenyltransferase</fullName>
    </alternativeName>
</protein>
<evidence type="ECO:0000256" key="1">
    <source>
        <dbReference type="ARBA" id="ARBA00001946"/>
    </source>
</evidence>
<keyword evidence="5 11" id="KW-0997">Cell inner membrane</keyword>
<evidence type="ECO:0000256" key="8">
    <source>
        <dbReference type="ARBA" id="ARBA00022692"/>
    </source>
</evidence>
<proteinExistence type="inferred from homology"/>
<keyword evidence="13" id="KW-1185">Reference proteome</keyword>
<dbReference type="Gene3D" id="1.20.120.1780">
    <property type="entry name" value="UbiA prenyltransferase"/>
    <property type="match status" value="1"/>
</dbReference>
<evidence type="ECO:0000256" key="10">
    <source>
        <dbReference type="ARBA" id="ARBA00023136"/>
    </source>
</evidence>
<reference evidence="13" key="1">
    <citation type="submission" date="2014-09" db="EMBL/GenBank/DDBJ databases">
        <authorList>
            <person name="Gomez-Valero L."/>
        </authorList>
    </citation>
    <scope>NUCLEOTIDE SEQUENCE [LARGE SCALE GENOMIC DNA]</scope>
    <source>
        <strain evidence="13">ATCC700992</strain>
    </source>
</reference>
<feature type="transmembrane region" description="Helical" evidence="11">
    <location>
        <begin position="164"/>
        <end position="186"/>
    </location>
</feature>
<evidence type="ECO:0000256" key="3">
    <source>
        <dbReference type="ARBA" id="ARBA00005985"/>
    </source>
</evidence>
<dbReference type="HAMAP" id="MF_01635">
    <property type="entry name" value="UbiA"/>
    <property type="match status" value="1"/>
</dbReference>
<comment type="cofactor">
    <cofactor evidence="1 11">
        <name>Mg(2+)</name>
        <dbReference type="ChEBI" id="CHEBI:18420"/>
    </cofactor>
</comment>
<evidence type="ECO:0000313" key="12">
    <source>
        <dbReference type="EMBL" id="CEG56799.1"/>
    </source>
</evidence>
<dbReference type="GO" id="GO:0008412">
    <property type="term" value="F:4-hydroxybenzoate polyprenyltransferase activity"/>
    <property type="evidence" value="ECO:0007669"/>
    <property type="project" value="UniProtKB-UniRule"/>
</dbReference>
<dbReference type="GO" id="GO:0005886">
    <property type="term" value="C:plasma membrane"/>
    <property type="evidence" value="ECO:0007669"/>
    <property type="project" value="UniProtKB-SubCell"/>
</dbReference>
<evidence type="ECO:0000256" key="7">
    <source>
        <dbReference type="ARBA" id="ARBA00022688"/>
    </source>
</evidence>
<evidence type="ECO:0000256" key="4">
    <source>
        <dbReference type="ARBA" id="ARBA00022475"/>
    </source>
</evidence>
<dbReference type="PROSITE" id="PS00943">
    <property type="entry name" value="UBIA"/>
    <property type="match status" value="1"/>
</dbReference>
<dbReference type="Proteomes" id="UP000032430">
    <property type="component" value="Chromosome I"/>
</dbReference>
<dbReference type="HOGENOM" id="CLU_034879_1_0_6"/>
<organism evidence="12 13">
    <name type="scientific">Legionella fallonii LLAP-10</name>
    <dbReference type="NCBI Taxonomy" id="1212491"/>
    <lineage>
        <taxon>Bacteria</taxon>
        <taxon>Pseudomonadati</taxon>
        <taxon>Pseudomonadota</taxon>
        <taxon>Gammaproteobacteria</taxon>
        <taxon>Legionellales</taxon>
        <taxon>Legionellaceae</taxon>
        <taxon>Legionella</taxon>
    </lineage>
</organism>
<dbReference type="CDD" id="cd13959">
    <property type="entry name" value="PT_UbiA_COQ2"/>
    <property type="match status" value="1"/>
</dbReference>
<dbReference type="GO" id="GO:0006744">
    <property type="term" value="P:ubiquinone biosynthetic process"/>
    <property type="evidence" value="ECO:0007669"/>
    <property type="project" value="UniProtKB-UniRule"/>
</dbReference>
<keyword evidence="6 11" id="KW-0808">Transferase</keyword>